<dbReference type="GO" id="GO:0016593">
    <property type="term" value="C:Cdc73/Paf1 complex"/>
    <property type="evidence" value="ECO:0007669"/>
    <property type="project" value="TreeGrafter"/>
</dbReference>
<feature type="compositionally biased region" description="Basic and acidic residues" evidence="3">
    <location>
        <begin position="541"/>
        <end position="554"/>
    </location>
</feature>
<dbReference type="GO" id="GO:0000993">
    <property type="term" value="F:RNA polymerase II complex binding"/>
    <property type="evidence" value="ECO:0007669"/>
    <property type="project" value="TreeGrafter"/>
</dbReference>
<dbReference type="Proteomes" id="UP000580250">
    <property type="component" value="Unassembled WGS sequence"/>
</dbReference>
<sequence length="608" mass="70725">MENLNDEAAALLITISYNLGRVNEQLCLLDEAEKLYRDIILQRPNYMDCILRLGCLIRDKGDLHNASMLFKESIFVALGNIWLEMLFSSKTREKDALYRDRALSYYTRVIKLRPHNIWAANGVGCVLAHKGAFLDARDIFSQVREATADFPDVWINIAHIYMEQKQYVSALQMYKNCMTKFDRNNDIQLMGYIARAYWKAGKIIECREYIEKILKEEPDKLVHQFNHAVVLQRMATQVLKDIKSNLEAVTNAVEDLKVAERTFKSIASTQPEIVAKAKYISRTICANEAQSCTDLTKQAKVYLERAQQKDEEERRQKAIQEEQRQRILKQQQEEESRKREENIQKLEKLKQLREEYKDKTKEMLKLKQLREEKRPARVSTHKKRKEGGEAEDFVNDSSDLGEYDEELHATSSRRKLKRRHRERGGEESEEEEDDTNVGRKSKISERRRAEREDEMVPARQRGKIKSKAFLSSSSSSSSPSPTRRTEGQSPSGDEEEAVQQNETEDTSFVEENKNESDKEEEKEEEEKEESDEGNEEAQLQESEHSASEKENEVESDKEEEVNNEEEESEGGEPELNEGEEPEHSPSAEKDENESEREEEEQEDNEEVE</sequence>
<feature type="compositionally biased region" description="Acidic residues" evidence="3">
    <location>
        <begin position="590"/>
        <end position="608"/>
    </location>
</feature>
<evidence type="ECO:0000313" key="4">
    <source>
        <dbReference type="EMBL" id="CAD2184271.1"/>
    </source>
</evidence>
<feature type="compositionally biased region" description="Basic and acidic residues" evidence="3">
    <location>
        <begin position="442"/>
        <end position="456"/>
    </location>
</feature>
<dbReference type="OrthoDB" id="343875at2759"/>
<evidence type="ECO:0000256" key="3">
    <source>
        <dbReference type="SAM" id="MobiDB-lite"/>
    </source>
</evidence>
<dbReference type="Gene3D" id="1.25.40.10">
    <property type="entry name" value="Tetratricopeptide repeat domain"/>
    <property type="match status" value="2"/>
</dbReference>
<name>A0A6V7WBT3_MELEN</name>
<dbReference type="GO" id="GO:0006368">
    <property type="term" value="P:transcription elongation by RNA polymerase II"/>
    <property type="evidence" value="ECO:0007669"/>
    <property type="project" value="TreeGrafter"/>
</dbReference>
<dbReference type="InterPro" id="IPR011990">
    <property type="entry name" value="TPR-like_helical_dom_sf"/>
</dbReference>
<feature type="compositionally biased region" description="Acidic residues" evidence="3">
    <location>
        <begin position="517"/>
        <end position="535"/>
    </location>
</feature>
<protein>
    <submittedName>
        <fullName evidence="4">Uncharacterized protein</fullName>
    </submittedName>
</protein>
<feature type="compositionally biased region" description="Acidic residues" evidence="3">
    <location>
        <begin position="492"/>
        <end position="508"/>
    </location>
</feature>
<dbReference type="AlphaFoldDB" id="A0A6V7WBT3"/>
<dbReference type="PANTHER" id="PTHR14027">
    <property type="entry name" value="RNA POLYMERASE-ASSOCIATED PROTEIN CTR9"/>
    <property type="match status" value="1"/>
</dbReference>
<dbReference type="PANTHER" id="PTHR14027:SF2">
    <property type="entry name" value="RNA POLYMERASE-ASSOCIATED PROTEIN CTR9 HOMOLOG"/>
    <property type="match status" value="1"/>
</dbReference>
<proteinExistence type="predicted"/>
<comment type="caution">
    <text evidence="4">The sequence shown here is derived from an EMBL/GenBank/DDBJ whole genome shotgun (WGS) entry which is preliminary data.</text>
</comment>
<dbReference type="SMART" id="SM00028">
    <property type="entry name" value="TPR"/>
    <property type="match status" value="3"/>
</dbReference>
<dbReference type="InterPro" id="IPR031101">
    <property type="entry name" value="Ctr9"/>
</dbReference>
<keyword evidence="2" id="KW-0802">TPR repeat</keyword>
<accession>A0A6V7WBT3</accession>
<dbReference type="InterPro" id="IPR019734">
    <property type="entry name" value="TPR_rpt"/>
</dbReference>
<dbReference type="EMBL" id="CAJEWN010000496">
    <property type="protein sequence ID" value="CAD2184271.1"/>
    <property type="molecule type" value="Genomic_DNA"/>
</dbReference>
<feature type="compositionally biased region" description="Acidic residues" evidence="3">
    <location>
        <begin position="555"/>
        <end position="580"/>
    </location>
</feature>
<evidence type="ECO:0000313" key="5">
    <source>
        <dbReference type="Proteomes" id="UP000580250"/>
    </source>
</evidence>
<dbReference type="SUPFAM" id="SSF48452">
    <property type="entry name" value="TPR-like"/>
    <property type="match status" value="1"/>
</dbReference>
<dbReference type="Pfam" id="PF13181">
    <property type="entry name" value="TPR_8"/>
    <property type="match status" value="1"/>
</dbReference>
<reference evidence="4 5" key="1">
    <citation type="submission" date="2020-08" db="EMBL/GenBank/DDBJ databases">
        <authorList>
            <person name="Koutsovoulos G."/>
            <person name="Danchin GJ E."/>
        </authorList>
    </citation>
    <scope>NUCLEOTIDE SEQUENCE [LARGE SCALE GENOMIC DNA]</scope>
</reference>
<gene>
    <name evidence="4" type="ORF">MENT_LOCUS36617</name>
</gene>
<evidence type="ECO:0000256" key="2">
    <source>
        <dbReference type="ARBA" id="ARBA00022803"/>
    </source>
</evidence>
<feature type="region of interest" description="Disordered" evidence="3">
    <location>
        <begin position="366"/>
        <end position="608"/>
    </location>
</feature>
<evidence type="ECO:0000256" key="1">
    <source>
        <dbReference type="ARBA" id="ARBA00022737"/>
    </source>
</evidence>
<feature type="compositionally biased region" description="Low complexity" evidence="3">
    <location>
        <begin position="471"/>
        <end position="481"/>
    </location>
</feature>
<organism evidence="4 5">
    <name type="scientific">Meloidogyne enterolobii</name>
    <name type="common">Root-knot nematode worm</name>
    <name type="synonym">Meloidogyne mayaguensis</name>
    <dbReference type="NCBI Taxonomy" id="390850"/>
    <lineage>
        <taxon>Eukaryota</taxon>
        <taxon>Metazoa</taxon>
        <taxon>Ecdysozoa</taxon>
        <taxon>Nematoda</taxon>
        <taxon>Chromadorea</taxon>
        <taxon>Rhabditida</taxon>
        <taxon>Tylenchina</taxon>
        <taxon>Tylenchomorpha</taxon>
        <taxon>Tylenchoidea</taxon>
        <taxon>Meloidogynidae</taxon>
        <taxon>Meloidogyninae</taxon>
        <taxon>Meloidogyne</taxon>
    </lineage>
</organism>
<keyword evidence="1" id="KW-0677">Repeat</keyword>
<feature type="compositionally biased region" description="Acidic residues" evidence="3">
    <location>
        <begin position="389"/>
        <end position="405"/>
    </location>
</feature>
<feature type="compositionally biased region" description="Basic residues" evidence="3">
    <location>
        <begin position="411"/>
        <end position="422"/>
    </location>
</feature>
<dbReference type="GO" id="GO:0006355">
    <property type="term" value="P:regulation of DNA-templated transcription"/>
    <property type="evidence" value="ECO:0007669"/>
    <property type="project" value="InterPro"/>
</dbReference>
<feature type="compositionally biased region" description="Basic and acidic residues" evidence="3">
    <location>
        <begin position="366"/>
        <end position="375"/>
    </location>
</feature>